<evidence type="ECO:0000313" key="5">
    <source>
        <dbReference type="EMBL" id="CAB4911321.1"/>
    </source>
</evidence>
<dbReference type="SMART" id="SM00867">
    <property type="entry name" value="YceI"/>
    <property type="match status" value="1"/>
</dbReference>
<dbReference type="InterPro" id="IPR007372">
    <property type="entry name" value="Lipid/polyisoprenoid-bd_YceI"/>
</dbReference>
<organism evidence="4">
    <name type="scientific">freshwater metagenome</name>
    <dbReference type="NCBI Taxonomy" id="449393"/>
    <lineage>
        <taxon>unclassified sequences</taxon>
        <taxon>metagenomes</taxon>
        <taxon>ecological metagenomes</taxon>
    </lineage>
</organism>
<evidence type="ECO:0000313" key="3">
    <source>
        <dbReference type="EMBL" id="CAB4707477.1"/>
    </source>
</evidence>
<dbReference type="EMBL" id="CAFBMT010000001">
    <property type="protein sequence ID" value="CAB4911321.1"/>
    <property type="molecule type" value="Genomic_DNA"/>
</dbReference>
<dbReference type="AlphaFoldDB" id="A0A6J7APH9"/>
<evidence type="ECO:0000313" key="6">
    <source>
        <dbReference type="EMBL" id="CAB4985074.1"/>
    </source>
</evidence>
<dbReference type="Gene3D" id="2.40.128.110">
    <property type="entry name" value="Lipid/polyisoprenoid-binding, YceI-like"/>
    <property type="match status" value="1"/>
</dbReference>
<gene>
    <name evidence="3" type="ORF">UFOPK2656_00444</name>
    <name evidence="4" type="ORF">UFOPK3099_02619</name>
    <name evidence="5" type="ORF">UFOPK3651_00212</name>
    <name evidence="6" type="ORF">UFOPK3931_01077</name>
    <name evidence="2" type="ORF">UFOPK4189_00441</name>
</gene>
<evidence type="ECO:0000313" key="2">
    <source>
        <dbReference type="EMBL" id="CAB4362661.1"/>
    </source>
</evidence>
<dbReference type="EMBL" id="CAFAAV010000276">
    <property type="protein sequence ID" value="CAB4834861.1"/>
    <property type="molecule type" value="Genomic_DNA"/>
</dbReference>
<dbReference type="EMBL" id="CAESGF010000002">
    <property type="protein sequence ID" value="CAB4362661.1"/>
    <property type="molecule type" value="Genomic_DNA"/>
</dbReference>
<proteinExistence type="predicted"/>
<accession>A0A6J7APH9</accession>
<reference evidence="4" key="1">
    <citation type="submission" date="2020-05" db="EMBL/GenBank/DDBJ databases">
        <authorList>
            <person name="Chiriac C."/>
            <person name="Salcher M."/>
            <person name="Ghai R."/>
            <person name="Kavagutti S V."/>
        </authorList>
    </citation>
    <scope>NUCLEOTIDE SEQUENCE</scope>
</reference>
<dbReference type="Pfam" id="PF04264">
    <property type="entry name" value="YceI"/>
    <property type="match status" value="1"/>
</dbReference>
<dbReference type="EMBL" id="CAFBOL010000021">
    <property type="protein sequence ID" value="CAB4985074.1"/>
    <property type="molecule type" value="Genomic_DNA"/>
</dbReference>
<dbReference type="EMBL" id="CAEZYF010000002">
    <property type="protein sequence ID" value="CAB4707477.1"/>
    <property type="molecule type" value="Genomic_DNA"/>
</dbReference>
<name>A0A6J7APH9_9ZZZZ</name>
<feature type="domain" description="Lipid/polyisoprenoid-binding YceI-like" evidence="1">
    <location>
        <begin position="35"/>
        <end position="202"/>
    </location>
</feature>
<dbReference type="InterPro" id="IPR036761">
    <property type="entry name" value="TTHA0802/YceI-like_sf"/>
</dbReference>
<evidence type="ECO:0000259" key="1">
    <source>
        <dbReference type="SMART" id="SM00867"/>
    </source>
</evidence>
<dbReference type="SUPFAM" id="SSF101874">
    <property type="entry name" value="YceI-like"/>
    <property type="match status" value="1"/>
</dbReference>
<dbReference type="PANTHER" id="PTHR34406">
    <property type="entry name" value="PROTEIN YCEI"/>
    <property type="match status" value="1"/>
</dbReference>
<protein>
    <submittedName>
        <fullName evidence="4">Unannotated protein</fullName>
    </submittedName>
</protein>
<evidence type="ECO:0000313" key="4">
    <source>
        <dbReference type="EMBL" id="CAB4834861.1"/>
    </source>
</evidence>
<dbReference type="PANTHER" id="PTHR34406:SF1">
    <property type="entry name" value="PROTEIN YCEI"/>
    <property type="match status" value="1"/>
</dbReference>
<sequence>MTFLVKYYPQETLPMFTAPSPLTAPDTLAALTAGTWTVDASHSHIGFVVRHLVVAKVRGQFNEFTGSITVADNPLQSKVEATVVANSIDTRDEGRDGHLRGTDFFDIEHNPTWSLVSTGIEASGTDYVLHADITIKGVTKAVDFALEFHGVATDPWGNTKAGFSAATDISRKDFGLAWNVALEAGGFVVADKVSIVLEIEALKG</sequence>